<proteinExistence type="predicted"/>
<dbReference type="InterPro" id="IPR055292">
    <property type="entry name" value="MABP1"/>
</dbReference>
<protein>
    <submittedName>
        <fullName evidence="1">Uncharacterized protein</fullName>
    </submittedName>
</protein>
<dbReference type="SUPFAM" id="SSF50978">
    <property type="entry name" value="WD40 repeat-like"/>
    <property type="match status" value="1"/>
</dbReference>
<dbReference type="InterPro" id="IPR036322">
    <property type="entry name" value="WD40_repeat_dom_sf"/>
</dbReference>
<dbReference type="PANTHER" id="PTHR44813:SF1">
    <property type="entry name" value="MITOGEN-ACTIVATED PROTEIN KINASE-BINDING PROTEIN 1"/>
    <property type="match status" value="1"/>
</dbReference>
<name>A0ABV0Q2D0_9TELE</name>
<keyword evidence="2" id="KW-1185">Reference proteome</keyword>
<organism evidence="1 2">
    <name type="scientific">Goodea atripinnis</name>
    <dbReference type="NCBI Taxonomy" id="208336"/>
    <lineage>
        <taxon>Eukaryota</taxon>
        <taxon>Metazoa</taxon>
        <taxon>Chordata</taxon>
        <taxon>Craniata</taxon>
        <taxon>Vertebrata</taxon>
        <taxon>Euteleostomi</taxon>
        <taxon>Actinopterygii</taxon>
        <taxon>Neopterygii</taxon>
        <taxon>Teleostei</taxon>
        <taxon>Neoteleostei</taxon>
        <taxon>Acanthomorphata</taxon>
        <taxon>Ovalentaria</taxon>
        <taxon>Atherinomorphae</taxon>
        <taxon>Cyprinodontiformes</taxon>
        <taxon>Goodeidae</taxon>
        <taxon>Goodea</taxon>
    </lineage>
</organism>
<dbReference type="Gene3D" id="2.130.10.10">
    <property type="entry name" value="YVTN repeat-like/Quinoprotein amine dehydrogenase"/>
    <property type="match status" value="1"/>
</dbReference>
<dbReference type="InterPro" id="IPR015943">
    <property type="entry name" value="WD40/YVTN_repeat-like_dom_sf"/>
</dbReference>
<gene>
    <name evidence="1" type="ORF">GOODEAATRI_030536</name>
</gene>
<accession>A0ABV0Q2D0</accession>
<evidence type="ECO:0000313" key="1">
    <source>
        <dbReference type="EMBL" id="MEQ2189946.1"/>
    </source>
</evidence>
<dbReference type="PANTHER" id="PTHR44813">
    <property type="entry name" value="MITOGEN-ACTIVATED PROTEIN KINASE-BINDING PROTEIN 1"/>
    <property type="match status" value="1"/>
</dbReference>
<dbReference type="EMBL" id="JAHRIO010094821">
    <property type="protein sequence ID" value="MEQ2189946.1"/>
    <property type="molecule type" value="Genomic_DNA"/>
</dbReference>
<comment type="caution">
    <text evidence="1">The sequence shown here is derived from an EMBL/GenBank/DDBJ whole genome shotgun (WGS) entry which is preliminary data.</text>
</comment>
<evidence type="ECO:0000313" key="2">
    <source>
        <dbReference type="Proteomes" id="UP001476798"/>
    </source>
</evidence>
<sequence length="262" mass="29585">MLHFCNQVNSTVPLIGRSGLLGDHKNSVFCGVACGRGLMVNNTYCVTTSGVLCLFNSRRQLEAWVDLKVRWSEHQDSILWTRLLRVNLWTFCIFFFSSARHQWRAAWQSARTLSSAAAQMESSEFSALCSHSSLLPAGLEPRHPDTLALSFDPRARRLTCVYTDHSVYVWDVRDVRNAGRLYSALYHSSCVWNIQDPSHACLPPSSFLTCSSDNTIRLWHSDAPRQRNLYSQVRPVQSRGPVLRTATGFTDPSDVCSGFYCI</sequence>
<dbReference type="Proteomes" id="UP001476798">
    <property type="component" value="Unassembled WGS sequence"/>
</dbReference>
<reference evidence="1 2" key="1">
    <citation type="submission" date="2021-06" db="EMBL/GenBank/DDBJ databases">
        <authorList>
            <person name="Palmer J.M."/>
        </authorList>
    </citation>
    <scope>NUCLEOTIDE SEQUENCE [LARGE SCALE GENOMIC DNA]</scope>
    <source>
        <strain evidence="1 2">GA_2019</strain>
        <tissue evidence="1">Muscle</tissue>
    </source>
</reference>